<name>A0A803Q7B8_CANSA</name>
<evidence type="ECO:0000313" key="2">
    <source>
        <dbReference type="Proteomes" id="UP000596661"/>
    </source>
</evidence>
<dbReference type="Gramene" id="evm.model.08.1010">
    <property type="protein sequence ID" value="cds.evm.model.08.1010"/>
    <property type="gene ID" value="evm.TU.08.1010"/>
</dbReference>
<reference evidence="1" key="1">
    <citation type="submission" date="2018-11" db="EMBL/GenBank/DDBJ databases">
        <authorList>
            <person name="Grassa J C."/>
        </authorList>
    </citation>
    <scope>NUCLEOTIDE SEQUENCE [LARGE SCALE GENOMIC DNA]</scope>
</reference>
<accession>A0A803Q7B8</accession>
<reference evidence="1" key="2">
    <citation type="submission" date="2021-03" db="UniProtKB">
        <authorList>
            <consortium name="EnsemblPlants"/>
        </authorList>
    </citation>
    <scope>IDENTIFICATION</scope>
</reference>
<dbReference type="Proteomes" id="UP000596661">
    <property type="component" value="Chromosome 8"/>
</dbReference>
<dbReference type="EMBL" id="UZAU01000694">
    <property type="status" value="NOT_ANNOTATED_CDS"/>
    <property type="molecule type" value="Genomic_DNA"/>
</dbReference>
<keyword evidence="2" id="KW-1185">Reference proteome</keyword>
<protein>
    <submittedName>
        <fullName evidence="1">Uncharacterized protein</fullName>
    </submittedName>
</protein>
<dbReference type="EnsemblPlants" id="evm.model.08.1010">
    <property type="protein sequence ID" value="cds.evm.model.08.1010"/>
    <property type="gene ID" value="evm.TU.08.1010"/>
</dbReference>
<proteinExistence type="predicted"/>
<organism evidence="1 2">
    <name type="scientific">Cannabis sativa</name>
    <name type="common">Hemp</name>
    <name type="synonym">Marijuana</name>
    <dbReference type="NCBI Taxonomy" id="3483"/>
    <lineage>
        <taxon>Eukaryota</taxon>
        <taxon>Viridiplantae</taxon>
        <taxon>Streptophyta</taxon>
        <taxon>Embryophyta</taxon>
        <taxon>Tracheophyta</taxon>
        <taxon>Spermatophyta</taxon>
        <taxon>Magnoliopsida</taxon>
        <taxon>eudicotyledons</taxon>
        <taxon>Gunneridae</taxon>
        <taxon>Pentapetalae</taxon>
        <taxon>rosids</taxon>
        <taxon>fabids</taxon>
        <taxon>Rosales</taxon>
        <taxon>Cannabaceae</taxon>
        <taxon>Cannabis</taxon>
    </lineage>
</organism>
<sequence length="116" mass="13685">MIQELIAKLKSLEELHQTNLEATTILTVELKELREFWDQTHKEGTEAKRDALLASITCQHYEKRFDDRVFMCSKANNFEPRLPFYSNPKVVLAKFREKNKKLDVVLDERRGPRLPP</sequence>
<evidence type="ECO:0000313" key="1">
    <source>
        <dbReference type="EnsemblPlants" id="cds.evm.model.08.1010"/>
    </source>
</evidence>
<dbReference type="AlphaFoldDB" id="A0A803Q7B8"/>